<evidence type="ECO:0000313" key="6">
    <source>
        <dbReference type="Proteomes" id="UP000494363"/>
    </source>
</evidence>
<dbReference type="Proteomes" id="UP000494363">
    <property type="component" value="Unassembled WGS sequence"/>
</dbReference>
<evidence type="ECO:0000259" key="4">
    <source>
        <dbReference type="Pfam" id="PF02668"/>
    </source>
</evidence>
<sequence length="302" mass="33260">MNIRESAHAGGSGLVVESLNHAELARLAPAYLLGQLAEHGYLVLRGFQHGIDAFSRLVRATSTTISLDPARRFDGDTAQKVDAGYDRVGLHCENGNSPFWPDLCWFYCQTAPARGSQTTVCDGKAVYRQMTAAQKAAFDAQDIVYARRVDEQRWKTYAFHALASQGQHLACTKDATFGHLLSLTQGRTGTRLTLNDDGSVRYRFQVPAVRASHINPHLTHNFANSLFGPSNHYEKPEITFANGGAIPQALLVELEALCERFTAEIGWQTGDVVLIDNTRVMHGRRAIEDKARSIFNALSSVS</sequence>
<dbReference type="GO" id="GO:0016706">
    <property type="term" value="F:2-oxoglutarate-dependent dioxygenase activity"/>
    <property type="evidence" value="ECO:0007669"/>
    <property type="project" value="UniProtKB-ARBA"/>
</dbReference>
<feature type="domain" description="TauD/TfdA-like" evidence="4">
    <location>
        <begin position="32"/>
        <end position="295"/>
    </location>
</feature>
<keyword evidence="6" id="KW-1185">Reference proteome</keyword>
<proteinExistence type="predicted"/>
<name>A0A6J5CXU3_9BURK</name>
<dbReference type="AlphaFoldDB" id="A0A6J5CXU3"/>
<dbReference type="PANTHER" id="PTHR10696:SF56">
    <property type="entry name" value="TAUD_TFDA-LIKE DOMAIN-CONTAINING PROTEIN"/>
    <property type="match status" value="1"/>
</dbReference>
<evidence type="ECO:0000256" key="1">
    <source>
        <dbReference type="ARBA" id="ARBA00001954"/>
    </source>
</evidence>
<evidence type="ECO:0000256" key="3">
    <source>
        <dbReference type="ARBA" id="ARBA00023194"/>
    </source>
</evidence>
<gene>
    <name evidence="5" type="ORF">LMG29542_00304</name>
</gene>
<dbReference type="PANTHER" id="PTHR10696">
    <property type="entry name" value="GAMMA-BUTYROBETAINE HYDROXYLASE-RELATED"/>
    <property type="match status" value="1"/>
</dbReference>
<keyword evidence="3" id="KW-0045">Antibiotic biosynthesis</keyword>
<dbReference type="GO" id="GO:0017000">
    <property type="term" value="P:antibiotic biosynthetic process"/>
    <property type="evidence" value="ECO:0007669"/>
    <property type="project" value="UniProtKB-KW"/>
</dbReference>
<reference evidence="5 6" key="1">
    <citation type="submission" date="2020-04" db="EMBL/GenBank/DDBJ databases">
        <authorList>
            <person name="De Canck E."/>
        </authorList>
    </citation>
    <scope>NUCLEOTIDE SEQUENCE [LARGE SCALE GENOMIC DNA]</scope>
    <source>
        <strain evidence="5 6">LMG 29542</strain>
    </source>
</reference>
<dbReference type="InterPro" id="IPR003819">
    <property type="entry name" value="TauD/TfdA-like"/>
</dbReference>
<dbReference type="Gene3D" id="3.60.130.10">
    <property type="entry name" value="Clavaminate synthase-like"/>
    <property type="match status" value="1"/>
</dbReference>
<dbReference type="EMBL" id="CADIKH010000001">
    <property type="protein sequence ID" value="CAB3746818.1"/>
    <property type="molecule type" value="Genomic_DNA"/>
</dbReference>
<comment type="cofactor">
    <cofactor evidence="1">
        <name>Fe(2+)</name>
        <dbReference type="ChEBI" id="CHEBI:29033"/>
    </cofactor>
</comment>
<evidence type="ECO:0000313" key="5">
    <source>
        <dbReference type="EMBL" id="CAB3746818.1"/>
    </source>
</evidence>
<dbReference type="InterPro" id="IPR042098">
    <property type="entry name" value="TauD-like_sf"/>
</dbReference>
<keyword evidence="2" id="KW-0560">Oxidoreductase</keyword>
<evidence type="ECO:0000256" key="2">
    <source>
        <dbReference type="ARBA" id="ARBA00023002"/>
    </source>
</evidence>
<organism evidence="5 6">
    <name type="scientific">Paraburkholderia humisilvae</name>
    <dbReference type="NCBI Taxonomy" id="627669"/>
    <lineage>
        <taxon>Bacteria</taxon>
        <taxon>Pseudomonadati</taxon>
        <taxon>Pseudomonadota</taxon>
        <taxon>Betaproteobacteria</taxon>
        <taxon>Burkholderiales</taxon>
        <taxon>Burkholderiaceae</taxon>
        <taxon>Paraburkholderia</taxon>
    </lineage>
</organism>
<dbReference type="RefSeq" id="WP_175224424.1">
    <property type="nucleotide sequence ID" value="NZ_CADIKH010000001.1"/>
</dbReference>
<dbReference type="Pfam" id="PF02668">
    <property type="entry name" value="TauD"/>
    <property type="match status" value="1"/>
</dbReference>
<dbReference type="SUPFAM" id="SSF51197">
    <property type="entry name" value="Clavaminate synthase-like"/>
    <property type="match status" value="1"/>
</dbReference>
<accession>A0A6J5CXU3</accession>
<protein>
    <recommendedName>
        <fullName evidence="4">TauD/TfdA-like domain-containing protein</fullName>
    </recommendedName>
</protein>
<dbReference type="InterPro" id="IPR050411">
    <property type="entry name" value="AlphaKG_dependent_hydroxylases"/>
</dbReference>